<reference evidence="1" key="1">
    <citation type="journal article" date="2014" name="Nat. Commun.">
        <title>The rainbow trout genome provides novel insights into evolution after whole-genome duplication in vertebrates.</title>
        <authorList>
            <person name="Berthelot C."/>
            <person name="Brunet F."/>
            <person name="Chalopin D."/>
            <person name="Juanchich A."/>
            <person name="Bernard M."/>
            <person name="Noel B."/>
            <person name="Bento P."/>
            <person name="Da Silva C."/>
            <person name="Labadie K."/>
            <person name="Alberti A."/>
            <person name="Aury J.M."/>
            <person name="Louis A."/>
            <person name="Dehais P."/>
            <person name="Bardou P."/>
            <person name="Montfort J."/>
            <person name="Klopp C."/>
            <person name="Cabau C."/>
            <person name="Gaspin C."/>
            <person name="Thorgaard G.H."/>
            <person name="Boussaha M."/>
            <person name="Quillet E."/>
            <person name="Guyomard R."/>
            <person name="Galiana D."/>
            <person name="Bobe J."/>
            <person name="Volff J.N."/>
            <person name="Genet C."/>
            <person name="Wincker P."/>
            <person name="Jaillon O."/>
            <person name="Roest Crollius H."/>
            <person name="Guiguen Y."/>
        </authorList>
    </citation>
    <scope>NUCLEOTIDE SEQUENCE [LARGE SCALE GENOMIC DNA]</scope>
</reference>
<evidence type="ECO:0000313" key="2">
    <source>
        <dbReference type="Proteomes" id="UP000193380"/>
    </source>
</evidence>
<protein>
    <recommendedName>
        <fullName evidence="3">Globin family profile domain-containing protein</fullName>
    </recommendedName>
</protein>
<name>A0A060XJV9_ONCMY</name>
<proteinExistence type="predicted"/>
<reference evidence="1" key="2">
    <citation type="submission" date="2014-03" db="EMBL/GenBank/DDBJ databases">
        <authorList>
            <person name="Genoscope - CEA"/>
        </authorList>
    </citation>
    <scope>NUCLEOTIDE SEQUENCE</scope>
</reference>
<organism evidence="1 2">
    <name type="scientific">Oncorhynchus mykiss</name>
    <name type="common">Rainbow trout</name>
    <name type="synonym">Salmo gairdneri</name>
    <dbReference type="NCBI Taxonomy" id="8022"/>
    <lineage>
        <taxon>Eukaryota</taxon>
        <taxon>Metazoa</taxon>
        <taxon>Chordata</taxon>
        <taxon>Craniata</taxon>
        <taxon>Vertebrata</taxon>
        <taxon>Euteleostomi</taxon>
        <taxon>Actinopterygii</taxon>
        <taxon>Neopterygii</taxon>
        <taxon>Teleostei</taxon>
        <taxon>Protacanthopterygii</taxon>
        <taxon>Salmoniformes</taxon>
        <taxon>Salmonidae</taxon>
        <taxon>Salmoninae</taxon>
        <taxon>Oncorhynchus</taxon>
    </lineage>
</organism>
<evidence type="ECO:0000313" key="1">
    <source>
        <dbReference type="EMBL" id="CDQ79878.1"/>
    </source>
</evidence>
<sequence>MSSNSRAEALTWPILIFARANQALINISCRQSFSLNKTLICLILLQNRKTNTDNMVEWTDAEKSTISAVWGKVDINEIGPLALG</sequence>
<feature type="non-terminal residue" evidence="1">
    <location>
        <position position="84"/>
    </location>
</feature>
<accession>A0A060XJV9</accession>
<evidence type="ECO:0008006" key="3">
    <source>
        <dbReference type="Google" id="ProtNLM"/>
    </source>
</evidence>
<gene>
    <name evidence="1" type="ORF">GSONMT00009496001</name>
</gene>
<dbReference type="AlphaFoldDB" id="A0A060XJV9"/>
<dbReference type="EMBL" id="FR905513">
    <property type="protein sequence ID" value="CDQ79878.1"/>
    <property type="molecule type" value="Genomic_DNA"/>
</dbReference>
<dbReference type="Proteomes" id="UP000193380">
    <property type="component" value="Unassembled WGS sequence"/>
</dbReference>
<dbReference type="PaxDb" id="8022-A0A060XJV9"/>